<dbReference type="InterPro" id="IPR012334">
    <property type="entry name" value="Pectin_lyas_fold"/>
</dbReference>
<dbReference type="EMBL" id="CP136920">
    <property type="protein sequence ID" value="WOO41415.1"/>
    <property type="molecule type" value="Genomic_DNA"/>
</dbReference>
<reference evidence="2 3" key="1">
    <citation type="submission" date="2023-10" db="EMBL/GenBank/DDBJ databases">
        <title>Rubellicoccus peritrichatus gen. nov., sp. nov., isolated from an algae of coral reef tank.</title>
        <authorList>
            <person name="Luo J."/>
        </authorList>
    </citation>
    <scope>NUCLEOTIDE SEQUENCE [LARGE SCALE GENOMIC DNA]</scope>
    <source>
        <strain evidence="2 3">CR14</strain>
    </source>
</reference>
<feature type="domain" description="Right handed beta helix" evidence="1">
    <location>
        <begin position="118"/>
        <end position="230"/>
    </location>
</feature>
<protein>
    <submittedName>
        <fullName evidence="2">Right-handed parallel beta-helix repeat-containing protein</fullName>
    </submittedName>
</protein>
<evidence type="ECO:0000259" key="1">
    <source>
        <dbReference type="Pfam" id="PF13229"/>
    </source>
</evidence>
<sequence>MRKGILVLAAILLLFVLGFREIVSSPSSADVALFWDSKVTPLIAEYEDQCGVDESWVPRGNSSCLNSIGVGNPASLRDALRSAGPGTCITIEKGIYDPVRISLSGTAEHPIIIRGSDAVRVIFEGSARDNISITDSKYLILENVSSRGAKRAGISILDSSHIIVRDCVVEDNGYWGIFTGFVSQLLLSGNSSSGSLREHGIYVSNSGDHVTIRNNHVFDNARSGIQLNADASMGGDGIISDTLIEQNTIENNGSDGGAALNLDGVSNSIIRGNIMLGNHGGGIALFRIDGATGSTRNIIYDNRIEQSADGRWCININSGSFGNILFRNYLVTDHDFRGSIVIDDSSRKNFHSFRNLAQGPFSLDGEQNRISLTEWQRAGYGQETKAPAALTGH</sequence>
<dbReference type="InterPro" id="IPR006626">
    <property type="entry name" value="PbH1"/>
</dbReference>
<dbReference type="SMART" id="SM00710">
    <property type="entry name" value="PbH1"/>
    <property type="match status" value="6"/>
</dbReference>
<evidence type="ECO:0000313" key="2">
    <source>
        <dbReference type="EMBL" id="WOO41415.1"/>
    </source>
</evidence>
<accession>A0AAQ3QVZ7</accession>
<dbReference type="Pfam" id="PF13229">
    <property type="entry name" value="Beta_helix"/>
    <property type="match status" value="2"/>
</dbReference>
<dbReference type="SUPFAM" id="SSF51126">
    <property type="entry name" value="Pectin lyase-like"/>
    <property type="match status" value="1"/>
</dbReference>
<dbReference type="AlphaFoldDB" id="A0AAQ3QVZ7"/>
<dbReference type="RefSeq" id="WP_317833899.1">
    <property type="nucleotide sequence ID" value="NZ_CP136920.1"/>
</dbReference>
<gene>
    <name evidence="2" type="ORF">RZN69_22575</name>
</gene>
<feature type="domain" description="Right handed beta helix" evidence="1">
    <location>
        <begin position="240"/>
        <end position="349"/>
    </location>
</feature>
<dbReference type="InterPro" id="IPR039448">
    <property type="entry name" value="Beta_helix"/>
</dbReference>
<proteinExistence type="predicted"/>
<organism evidence="2 3">
    <name type="scientific">Rubellicoccus peritrichatus</name>
    <dbReference type="NCBI Taxonomy" id="3080537"/>
    <lineage>
        <taxon>Bacteria</taxon>
        <taxon>Pseudomonadati</taxon>
        <taxon>Verrucomicrobiota</taxon>
        <taxon>Opitutia</taxon>
        <taxon>Puniceicoccales</taxon>
        <taxon>Cerasicoccaceae</taxon>
        <taxon>Rubellicoccus</taxon>
    </lineage>
</organism>
<dbReference type="InterPro" id="IPR011050">
    <property type="entry name" value="Pectin_lyase_fold/virulence"/>
</dbReference>
<dbReference type="Gene3D" id="2.160.20.10">
    <property type="entry name" value="Single-stranded right-handed beta-helix, Pectin lyase-like"/>
    <property type="match status" value="1"/>
</dbReference>
<dbReference type="Proteomes" id="UP001304300">
    <property type="component" value="Chromosome"/>
</dbReference>
<keyword evidence="3" id="KW-1185">Reference proteome</keyword>
<evidence type="ECO:0000313" key="3">
    <source>
        <dbReference type="Proteomes" id="UP001304300"/>
    </source>
</evidence>
<name>A0AAQ3QVZ7_9BACT</name>